<keyword evidence="4" id="KW-1003">Cell membrane</keyword>
<evidence type="ECO:0000256" key="9">
    <source>
        <dbReference type="ARBA" id="ARBA00023136"/>
    </source>
</evidence>
<evidence type="ECO:0000256" key="8">
    <source>
        <dbReference type="ARBA" id="ARBA00022989"/>
    </source>
</evidence>
<dbReference type="EMBL" id="FNHB01000001">
    <property type="protein sequence ID" value="SDL57102.1"/>
    <property type="molecule type" value="Genomic_DNA"/>
</dbReference>
<keyword evidence="3" id="KW-0813">Transport</keyword>
<keyword evidence="6" id="KW-0812">Transmembrane</keyword>
<evidence type="ECO:0000256" key="6">
    <source>
        <dbReference type="ARBA" id="ARBA00022692"/>
    </source>
</evidence>
<dbReference type="RefSeq" id="WP_092067464.1">
    <property type="nucleotide sequence ID" value="NZ_FNHB01000001.1"/>
</dbReference>
<evidence type="ECO:0000256" key="2">
    <source>
        <dbReference type="ARBA" id="ARBA00006555"/>
    </source>
</evidence>
<evidence type="ECO:0000256" key="3">
    <source>
        <dbReference type="ARBA" id="ARBA00022448"/>
    </source>
</evidence>
<protein>
    <submittedName>
        <fullName evidence="12">TonB family C-terminal domain-containing protein</fullName>
    </submittedName>
</protein>
<keyword evidence="10" id="KW-0732">Signal</keyword>
<accession>A0A1G9L560</accession>
<reference evidence="12 13" key="1">
    <citation type="submission" date="2016-10" db="EMBL/GenBank/DDBJ databases">
        <authorList>
            <person name="de Groot N.N."/>
        </authorList>
    </citation>
    <scope>NUCLEOTIDE SEQUENCE [LARGE SCALE GENOMIC DNA]</scope>
    <source>
        <strain evidence="12 13">DSM 1736</strain>
    </source>
</reference>
<dbReference type="GO" id="GO:0031992">
    <property type="term" value="F:energy transducer activity"/>
    <property type="evidence" value="ECO:0007669"/>
    <property type="project" value="InterPro"/>
</dbReference>
<name>A0A1G9L560_9FIRM</name>
<keyword evidence="8" id="KW-1133">Transmembrane helix</keyword>
<dbReference type="AlphaFoldDB" id="A0A1G9L560"/>
<evidence type="ECO:0000256" key="4">
    <source>
        <dbReference type="ARBA" id="ARBA00022475"/>
    </source>
</evidence>
<keyword evidence="7" id="KW-0653">Protein transport</keyword>
<feature type="chain" id="PRO_5011747403" evidence="10">
    <location>
        <begin position="24"/>
        <end position="116"/>
    </location>
</feature>
<gene>
    <name evidence="12" type="ORF">SAMN04488502_101236</name>
</gene>
<dbReference type="Pfam" id="PF03544">
    <property type="entry name" value="TonB_C"/>
    <property type="match status" value="1"/>
</dbReference>
<evidence type="ECO:0000256" key="7">
    <source>
        <dbReference type="ARBA" id="ARBA00022927"/>
    </source>
</evidence>
<evidence type="ECO:0000256" key="10">
    <source>
        <dbReference type="SAM" id="SignalP"/>
    </source>
</evidence>
<evidence type="ECO:0000259" key="11">
    <source>
        <dbReference type="PROSITE" id="PS52015"/>
    </source>
</evidence>
<dbReference type="PANTHER" id="PTHR33446">
    <property type="entry name" value="PROTEIN TONB-RELATED"/>
    <property type="match status" value="1"/>
</dbReference>
<dbReference type="PROSITE" id="PS52015">
    <property type="entry name" value="TONB_CTD"/>
    <property type="match status" value="1"/>
</dbReference>
<comment type="subcellular location">
    <subcellularLocation>
        <location evidence="1">Cell inner membrane</location>
        <topology evidence="1">Single-pass membrane protein</topology>
        <orientation evidence="1">Periplasmic side</orientation>
    </subcellularLocation>
</comment>
<proteinExistence type="inferred from homology"/>
<dbReference type="Proteomes" id="UP000214880">
    <property type="component" value="Unassembled WGS sequence"/>
</dbReference>
<dbReference type="GO" id="GO:0015891">
    <property type="term" value="P:siderophore transport"/>
    <property type="evidence" value="ECO:0007669"/>
    <property type="project" value="InterPro"/>
</dbReference>
<keyword evidence="13" id="KW-1185">Reference proteome</keyword>
<dbReference type="SUPFAM" id="SSF74653">
    <property type="entry name" value="TolA/TonB C-terminal domain"/>
    <property type="match status" value="1"/>
</dbReference>
<dbReference type="InterPro" id="IPR051045">
    <property type="entry name" value="TonB-dependent_transducer"/>
</dbReference>
<dbReference type="NCBIfam" id="TIGR01352">
    <property type="entry name" value="tonB_Cterm"/>
    <property type="match status" value="1"/>
</dbReference>
<sequence length="116" mass="12908">MKRVSLIFIAILFLISSMASVFAKDITRPPVVLKKVETVYPIEAQKQGIEGRVVLKVFVSEKGEVRNIEIVESSGHDSLDQAAIDSVKRWRFIPADVNGKKCASDTEITVVFMLKS</sequence>
<comment type="similarity">
    <text evidence="2">Belongs to the TonB family.</text>
</comment>
<evidence type="ECO:0000256" key="1">
    <source>
        <dbReference type="ARBA" id="ARBA00004383"/>
    </source>
</evidence>
<evidence type="ECO:0000313" key="13">
    <source>
        <dbReference type="Proteomes" id="UP000214880"/>
    </source>
</evidence>
<organism evidence="12 13">
    <name type="scientific">Dendrosporobacter quercicolus</name>
    <dbReference type="NCBI Taxonomy" id="146817"/>
    <lineage>
        <taxon>Bacteria</taxon>
        <taxon>Bacillati</taxon>
        <taxon>Bacillota</taxon>
        <taxon>Negativicutes</taxon>
        <taxon>Selenomonadales</taxon>
        <taxon>Sporomusaceae</taxon>
        <taxon>Dendrosporobacter</taxon>
    </lineage>
</organism>
<dbReference type="GO" id="GO:0055085">
    <property type="term" value="P:transmembrane transport"/>
    <property type="evidence" value="ECO:0007669"/>
    <property type="project" value="InterPro"/>
</dbReference>
<evidence type="ECO:0000256" key="5">
    <source>
        <dbReference type="ARBA" id="ARBA00022519"/>
    </source>
</evidence>
<keyword evidence="9" id="KW-0472">Membrane</keyword>
<dbReference type="PRINTS" id="PR01374">
    <property type="entry name" value="TONBPROTEIN"/>
</dbReference>
<dbReference type="GO" id="GO:0030288">
    <property type="term" value="C:outer membrane-bounded periplasmic space"/>
    <property type="evidence" value="ECO:0007669"/>
    <property type="project" value="InterPro"/>
</dbReference>
<feature type="domain" description="TonB C-terminal" evidence="11">
    <location>
        <begin position="25"/>
        <end position="116"/>
    </location>
</feature>
<dbReference type="GO" id="GO:0015031">
    <property type="term" value="P:protein transport"/>
    <property type="evidence" value="ECO:0007669"/>
    <property type="project" value="UniProtKB-KW"/>
</dbReference>
<dbReference type="InterPro" id="IPR037682">
    <property type="entry name" value="TonB_C"/>
</dbReference>
<feature type="signal peptide" evidence="10">
    <location>
        <begin position="1"/>
        <end position="23"/>
    </location>
</feature>
<dbReference type="OrthoDB" id="9792439at2"/>
<dbReference type="InterPro" id="IPR006260">
    <property type="entry name" value="TonB/TolA_C"/>
</dbReference>
<dbReference type="InterPro" id="IPR003538">
    <property type="entry name" value="TonB"/>
</dbReference>
<keyword evidence="5" id="KW-0997">Cell inner membrane</keyword>
<dbReference type="Gene3D" id="3.30.1150.10">
    <property type="match status" value="1"/>
</dbReference>
<dbReference type="GO" id="GO:0005886">
    <property type="term" value="C:plasma membrane"/>
    <property type="evidence" value="ECO:0007669"/>
    <property type="project" value="UniProtKB-SubCell"/>
</dbReference>
<evidence type="ECO:0000313" key="12">
    <source>
        <dbReference type="EMBL" id="SDL57102.1"/>
    </source>
</evidence>
<dbReference type="STRING" id="146817.SAMN04488502_101236"/>